<name>A0A0K3A3H4_9XANT</name>
<dbReference type="Proteomes" id="UP000041247">
    <property type="component" value="Unassembled WGS sequence"/>
</dbReference>
<gene>
    <name evidence="2" type="ORF">XTPLMG728_2450</name>
</gene>
<evidence type="ECO:0008006" key="4">
    <source>
        <dbReference type="Google" id="ProtNLM"/>
    </source>
</evidence>
<reference evidence="2 3" key="1">
    <citation type="submission" date="2015-07" db="EMBL/GenBank/DDBJ databases">
        <authorList>
            <person name="Noorani M."/>
        </authorList>
    </citation>
    <scope>NUCLEOTIDE SEQUENCE [LARGE SCALE GENOMIC DNA]</scope>
    <source>
        <strain evidence="2">LMG728</strain>
    </source>
</reference>
<feature type="region of interest" description="Disordered" evidence="1">
    <location>
        <begin position="61"/>
        <end position="82"/>
    </location>
</feature>
<dbReference type="AlphaFoldDB" id="A0A0K3A3H4"/>
<proteinExistence type="predicted"/>
<dbReference type="RefSeq" id="WP_053841305.1">
    <property type="nucleotide sequence ID" value="NZ_CP076250.1"/>
</dbReference>
<evidence type="ECO:0000313" key="2">
    <source>
        <dbReference type="EMBL" id="CTP90100.1"/>
    </source>
</evidence>
<protein>
    <recommendedName>
        <fullName evidence="4">SPOR domain-containing protein</fullName>
    </recommendedName>
</protein>
<evidence type="ECO:0000256" key="1">
    <source>
        <dbReference type="SAM" id="MobiDB-lite"/>
    </source>
</evidence>
<sequence>MLVRALLVVLTILNLGVALWWATQPQTPAPAPLPALPAGVATLQLVPASVAAPQAASAAPAASTAAPPPTAHAAPAPAADVPAASAPAADAPAATAVPATAAPAPAAAAPLPPKAPSVAAAAAAEPAAAAPVCLSLGPYPDRAAAETAAAALGIAAPRPRLREVGDDAATSFRVLLPTIGGEDGVKAAVDRIVAAGIRDYYPIREGDAGNAIALGQYRSREGAERRKAELVKAGFNVDLIPSGGSGQSRWWLDLRADSAAQAAALRRRLGAPRQRVLDCATLR</sequence>
<evidence type="ECO:0000313" key="3">
    <source>
        <dbReference type="Proteomes" id="UP000041247"/>
    </source>
</evidence>
<organism evidence="2 3">
    <name type="scientific">Xanthomonas graminis pv. poae</name>
    <dbReference type="NCBI Taxonomy" id="227946"/>
    <lineage>
        <taxon>Bacteria</taxon>
        <taxon>Pseudomonadati</taxon>
        <taxon>Pseudomonadota</taxon>
        <taxon>Gammaproteobacteria</taxon>
        <taxon>Lysobacterales</taxon>
        <taxon>Lysobacteraceae</taxon>
        <taxon>Xanthomonas</taxon>
        <taxon>Xanthomonas translucens group</taxon>
        <taxon>Xanthomonas graminis</taxon>
    </lineage>
</organism>
<dbReference type="EMBL" id="CXOK01000076">
    <property type="protein sequence ID" value="CTP90100.1"/>
    <property type="molecule type" value="Genomic_DNA"/>
</dbReference>
<accession>A0A0K3A3H4</accession>